<dbReference type="GO" id="GO:0006270">
    <property type="term" value="P:DNA replication initiation"/>
    <property type="evidence" value="ECO:0007669"/>
    <property type="project" value="TreeGrafter"/>
</dbReference>
<gene>
    <name evidence="2" type="ORF">AIOL_001381</name>
</gene>
<dbReference type="InterPro" id="IPR055199">
    <property type="entry name" value="Hda_lid"/>
</dbReference>
<dbReference type="EMBL" id="LFTY01000002">
    <property type="protein sequence ID" value="KMW56427.1"/>
    <property type="molecule type" value="Genomic_DNA"/>
</dbReference>
<dbReference type="GO" id="GO:0003688">
    <property type="term" value="F:DNA replication origin binding"/>
    <property type="evidence" value="ECO:0007669"/>
    <property type="project" value="TreeGrafter"/>
</dbReference>
<accession>A0A0J9E163</accession>
<dbReference type="PANTHER" id="PTHR30050:SF5">
    <property type="entry name" value="DNAA REGULATORY INACTIVATOR HDA"/>
    <property type="match status" value="1"/>
</dbReference>
<comment type="caution">
    <text evidence="2">The sequence shown here is derived from an EMBL/GenBank/DDBJ whole genome shotgun (WGS) entry which is preliminary data.</text>
</comment>
<organism evidence="2 3">
    <name type="scientific">Candidatus Rhodobacter oscarellae</name>
    <dbReference type="NCBI Taxonomy" id="1675527"/>
    <lineage>
        <taxon>Bacteria</taxon>
        <taxon>Pseudomonadati</taxon>
        <taxon>Pseudomonadota</taxon>
        <taxon>Alphaproteobacteria</taxon>
        <taxon>Rhodobacterales</taxon>
        <taxon>Rhodobacter group</taxon>
        <taxon>Rhodobacter</taxon>
    </lineage>
</organism>
<proteinExistence type="predicted"/>
<protein>
    <submittedName>
        <fullName evidence="2">Chromosomal replication initiator protein DnaA</fullName>
    </submittedName>
</protein>
<dbReference type="RefSeq" id="WP_049642318.1">
    <property type="nucleotide sequence ID" value="NZ_LFTY01000002.1"/>
</dbReference>
<feature type="domain" description="Hda lid" evidence="1">
    <location>
        <begin position="159"/>
        <end position="210"/>
    </location>
</feature>
<dbReference type="PATRIC" id="fig|1675527.3.peg.1466"/>
<evidence type="ECO:0000313" key="2">
    <source>
        <dbReference type="EMBL" id="KMW56427.1"/>
    </source>
</evidence>
<dbReference type="OrthoDB" id="7390113at2"/>
<dbReference type="AlphaFoldDB" id="A0A0J9E163"/>
<keyword evidence="3" id="KW-1185">Reference proteome</keyword>
<sequence>MSEQLTLNLPSEPALGRGDYFIAPSNAAAVEAIQSWHDWPQGKMLLVGPARSGKTHLAHVWAAMVGARIAPAAEVPGQVEALAAGPIAVEDADRIAGDRAAEEALFHLHNLALQNGAPLLITAATPPARWDLSLPDIKSRLQGTGMVSLDAPDDQLLAAVLVKLFADRQIALDADLLPYLMIRMERSFAGAGRLVDALDQAALAQKRRITKALAGPVLDKLATEAS</sequence>
<name>A0A0J9E163_9RHOB</name>
<dbReference type="InterPro" id="IPR027417">
    <property type="entry name" value="P-loop_NTPase"/>
</dbReference>
<dbReference type="Pfam" id="PF22688">
    <property type="entry name" value="Hda_lid"/>
    <property type="match status" value="1"/>
</dbReference>
<dbReference type="STRING" id="1675527.AIOL_001381"/>
<dbReference type="Gene3D" id="1.10.8.60">
    <property type="match status" value="1"/>
</dbReference>
<dbReference type="Proteomes" id="UP000037178">
    <property type="component" value="Unassembled WGS sequence"/>
</dbReference>
<reference evidence="2 3" key="1">
    <citation type="submission" date="2015-06" db="EMBL/GenBank/DDBJ databases">
        <title>Draft genome sequence of an Alphaproteobacteria species associated to the Mediterranean sponge Oscarella lobularis.</title>
        <authorList>
            <person name="Jourda C."/>
            <person name="Santini S."/>
            <person name="Claverie J.-M."/>
        </authorList>
    </citation>
    <scope>NUCLEOTIDE SEQUENCE [LARGE SCALE GENOMIC DNA]</scope>
    <source>
        <strain evidence="2">IGS</strain>
    </source>
</reference>
<evidence type="ECO:0000313" key="3">
    <source>
        <dbReference type="Proteomes" id="UP000037178"/>
    </source>
</evidence>
<dbReference type="GO" id="GO:0005886">
    <property type="term" value="C:plasma membrane"/>
    <property type="evidence" value="ECO:0007669"/>
    <property type="project" value="TreeGrafter"/>
</dbReference>
<dbReference type="SUPFAM" id="SSF52540">
    <property type="entry name" value="P-loop containing nucleoside triphosphate hydrolases"/>
    <property type="match status" value="1"/>
</dbReference>
<evidence type="ECO:0000259" key="1">
    <source>
        <dbReference type="Pfam" id="PF22688"/>
    </source>
</evidence>
<dbReference type="PANTHER" id="PTHR30050">
    <property type="entry name" value="CHROMOSOMAL REPLICATION INITIATOR PROTEIN DNAA"/>
    <property type="match status" value="1"/>
</dbReference>
<dbReference type="Gene3D" id="3.40.50.300">
    <property type="entry name" value="P-loop containing nucleotide triphosphate hydrolases"/>
    <property type="match status" value="1"/>
</dbReference>